<dbReference type="EMBL" id="VSRR010023560">
    <property type="protein sequence ID" value="MPC65588.1"/>
    <property type="molecule type" value="Genomic_DNA"/>
</dbReference>
<feature type="region of interest" description="Disordered" evidence="1">
    <location>
        <begin position="36"/>
        <end position="62"/>
    </location>
</feature>
<keyword evidence="4" id="KW-1185">Reference proteome</keyword>
<dbReference type="Proteomes" id="UP000324222">
    <property type="component" value="Unassembled WGS sequence"/>
</dbReference>
<organism evidence="3 4">
    <name type="scientific">Portunus trituberculatus</name>
    <name type="common">Swimming crab</name>
    <name type="synonym">Neptunus trituberculatus</name>
    <dbReference type="NCBI Taxonomy" id="210409"/>
    <lineage>
        <taxon>Eukaryota</taxon>
        <taxon>Metazoa</taxon>
        <taxon>Ecdysozoa</taxon>
        <taxon>Arthropoda</taxon>
        <taxon>Crustacea</taxon>
        <taxon>Multicrustacea</taxon>
        <taxon>Malacostraca</taxon>
        <taxon>Eumalacostraca</taxon>
        <taxon>Eucarida</taxon>
        <taxon>Decapoda</taxon>
        <taxon>Pleocyemata</taxon>
        <taxon>Brachyura</taxon>
        <taxon>Eubrachyura</taxon>
        <taxon>Portunoidea</taxon>
        <taxon>Portunidae</taxon>
        <taxon>Portuninae</taxon>
        <taxon>Portunus</taxon>
    </lineage>
</organism>
<feature type="transmembrane region" description="Helical" evidence="2">
    <location>
        <begin position="116"/>
        <end position="140"/>
    </location>
</feature>
<feature type="transmembrane region" description="Helical" evidence="2">
    <location>
        <begin position="146"/>
        <end position="165"/>
    </location>
</feature>
<protein>
    <submittedName>
        <fullName evidence="3">Uncharacterized protein</fullName>
    </submittedName>
</protein>
<evidence type="ECO:0000313" key="3">
    <source>
        <dbReference type="EMBL" id="MPC65588.1"/>
    </source>
</evidence>
<name>A0A5B7H984_PORTR</name>
<feature type="compositionally biased region" description="Basic and acidic residues" evidence="1">
    <location>
        <begin position="42"/>
        <end position="61"/>
    </location>
</feature>
<keyword evidence="2" id="KW-0472">Membrane</keyword>
<dbReference type="OrthoDB" id="10523693at2759"/>
<evidence type="ECO:0000256" key="1">
    <source>
        <dbReference type="SAM" id="MobiDB-lite"/>
    </source>
</evidence>
<proteinExistence type="predicted"/>
<evidence type="ECO:0000256" key="2">
    <source>
        <dbReference type="SAM" id="Phobius"/>
    </source>
</evidence>
<keyword evidence="2" id="KW-1133">Transmembrane helix</keyword>
<keyword evidence="2" id="KW-0812">Transmembrane</keyword>
<gene>
    <name evidence="3" type="ORF">E2C01_059726</name>
</gene>
<sequence>MLAASFTPLKKIYEKQISKSSLEDLQDVEVLSWLENKTTGEPPRDIHSHDRERVSKGETSKEQTLTNLYRKNPLNPEDTAWGTLPSPSIQQETEALLFARRSLTVIEHLEATTTTLFAPIICLQILLDGILNVSFMMSVLPEDPRMLFIVLFFLGVGELRIYILLDAPEYYKKEVRVRHKWVVLPK</sequence>
<accession>A0A5B7H984</accession>
<comment type="caution">
    <text evidence="3">The sequence shown here is derived from an EMBL/GenBank/DDBJ whole genome shotgun (WGS) entry which is preliminary data.</text>
</comment>
<dbReference type="AlphaFoldDB" id="A0A5B7H984"/>
<evidence type="ECO:0000313" key="4">
    <source>
        <dbReference type="Proteomes" id="UP000324222"/>
    </source>
</evidence>
<reference evidence="3 4" key="1">
    <citation type="submission" date="2019-05" db="EMBL/GenBank/DDBJ databases">
        <title>Another draft genome of Portunus trituberculatus and its Hox gene families provides insights of decapod evolution.</title>
        <authorList>
            <person name="Jeong J.-H."/>
            <person name="Song I."/>
            <person name="Kim S."/>
            <person name="Choi T."/>
            <person name="Kim D."/>
            <person name="Ryu S."/>
            <person name="Kim W."/>
        </authorList>
    </citation>
    <scope>NUCLEOTIDE SEQUENCE [LARGE SCALE GENOMIC DNA]</scope>
    <source>
        <tissue evidence="3">Muscle</tissue>
    </source>
</reference>